<dbReference type="OrthoDB" id="191995at2759"/>
<feature type="compositionally biased region" description="Polar residues" evidence="2">
    <location>
        <begin position="731"/>
        <end position="741"/>
    </location>
</feature>
<sequence>MDEKDVTMIDASSDVRLTPPPQPAAPAVPEHDDHSPADSDIEGGKHHAHHHHHPHLPHHLRSRHLNSFIHPHHGRHCHVVKTPDELERKRLELSATFSQEQFDVVLHGSPDHIDAIRGLHAQSEAERDALHRDHAEVAKQFENVRDQLELLDNELHMLTDHSVALDASFDKFGYSAHLRTTDKDSGDTASLSSSNQEEKHKDRSTDPLKFFKRPQVRQYFHKGLLWRSSRHGEVESFELFVDLVYVGVIDIIGEKAAEAPSGLALLQFVIIFCIAWKIWSDMTYIINSFHIGDIFQRICVAFYLICLFGFTTNIWYSFPEGHSAETAQVEAAEPHKRAEAEGAIEGAASDYHNTYISAIAFFVAQRAFVGIWYLGVAVLVPMIKGSMVSNTLIILISSALWIGSIHVSWPNQLALIFLGIAIDLMGGMLIIALWRRIKNPKHSFWARMQKWFDFVPAINIEHRVERNNAFIALVFGYSILTILYQSSASMGINAFFGKGVLGLLQAFCFNWIYFEIDNYGIHVHAIRRHWATSAIWVTGHLPFIMAYILAASSLTTLVLAHDCPDAEPEWLGSHYADRSLPELSSGTRWFYCGGIGIALLFMGIISLSHTHKRLQHSRLKKRPRLFYRLIASIVIIVLPTAGNRLSSLDLVAITFSIVLSVLIVDLYGNSAQGTPFWTHGLCPKERKQTTYVATCKLSRRRRRELQKRVKKGEDVSLGDVLRLRDRAGSESTLNTLNSSEGSLGGKTVGDEEKGEPRRRAKEVHHEDWHGGTY</sequence>
<keyword evidence="3" id="KW-0812">Transmembrane</keyword>
<feature type="transmembrane region" description="Helical" evidence="3">
    <location>
        <begin position="625"/>
        <end position="642"/>
    </location>
</feature>
<dbReference type="PANTHER" id="PTHR36840">
    <property type="entry name" value="BLL5714 PROTEIN"/>
    <property type="match status" value="1"/>
</dbReference>
<feature type="transmembrane region" description="Helical" evidence="3">
    <location>
        <begin position="392"/>
        <end position="409"/>
    </location>
</feature>
<feature type="transmembrane region" description="Helical" evidence="3">
    <location>
        <begin position="259"/>
        <end position="279"/>
    </location>
</feature>
<feature type="transmembrane region" description="Helical" evidence="3">
    <location>
        <begin position="492"/>
        <end position="513"/>
    </location>
</feature>
<proteinExistence type="predicted"/>
<dbReference type="Pfam" id="PF06772">
    <property type="entry name" value="LtrA"/>
    <property type="match status" value="1"/>
</dbReference>
<dbReference type="InterPro" id="IPR010640">
    <property type="entry name" value="Low_temperature_requirement_A"/>
</dbReference>
<feature type="compositionally biased region" description="Basic and acidic residues" evidence="2">
    <location>
        <begin position="29"/>
        <end position="45"/>
    </location>
</feature>
<keyword evidence="5" id="KW-1185">Reference proteome</keyword>
<reference evidence="4 5" key="1">
    <citation type="submission" date="2015-06" db="EMBL/GenBank/DDBJ databases">
        <title>Draft genome of the ant-associated black yeast Phialophora attae CBS 131958.</title>
        <authorList>
            <person name="Moreno L.F."/>
            <person name="Stielow B.J."/>
            <person name="de Hoog S."/>
            <person name="Vicente V.A."/>
            <person name="Weiss V.A."/>
            <person name="de Vries M."/>
            <person name="Cruz L.M."/>
            <person name="Souza E.M."/>
        </authorList>
    </citation>
    <scope>NUCLEOTIDE SEQUENCE [LARGE SCALE GENOMIC DNA]</scope>
    <source>
        <strain evidence="4 5">CBS 131958</strain>
    </source>
</reference>
<organism evidence="4 5">
    <name type="scientific">Cyphellophora attinorum</name>
    <dbReference type="NCBI Taxonomy" id="1664694"/>
    <lineage>
        <taxon>Eukaryota</taxon>
        <taxon>Fungi</taxon>
        <taxon>Dikarya</taxon>
        <taxon>Ascomycota</taxon>
        <taxon>Pezizomycotina</taxon>
        <taxon>Eurotiomycetes</taxon>
        <taxon>Chaetothyriomycetidae</taxon>
        <taxon>Chaetothyriales</taxon>
        <taxon>Cyphellophoraceae</taxon>
        <taxon>Cyphellophora</taxon>
    </lineage>
</organism>
<feature type="transmembrane region" description="Helical" evidence="3">
    <location>
        <begin position="534"/>
        <end position="560"/>
    </location>
</feature>
<name>A0A0N1H503_9EURO</name>
<keyword evidence="1" id="KW-0175">Coiled coil</keyword>
<feature type="transmembrane region" description="Helical" evidence="3">
    <location>
        <begin position="355"/>
        <end position="380"/>
    </location>
</feature>
<evidence type="ECO:0000313" key="5">
    <source>
        <dbReference type="Proteomes" id="UP000038010"/>
    </source>
</evidence>
<feature type="compositionally biased region" description="Basic residues" evidence="2">
    <location>
        <begin position="46"/>
        <end position="59"/>
    </location>
</feature>
<feature type="transmembrane region" description="Helical" evidence="3">
    <location>
        <begin position="415"/>
        <end position="434"/>
    </location>
</feature>
<feature type="region of interest" description="Disordered" evidence="2">
    <location>
        <begin position="731"/>
        <end position="773"/>
    </location>
</feature>
<evidence type="ECO:0000256" key="3">
    <source>
        <dbReference type="SAM" id="Phobius"/>
    </source>
</evidence>
<protein>
    <submittedName>
        <fullName evidence="4">Uncharacterized protein</fullName>
    </submittedName>
</protein>
<keyword evidence="3" id="KW-0472">Membrane</keyword>
<keyword evidence="3" id="KW-1133">Transmembrane helix</keyword>
<feature type="transmembrane region" description="Helical" evidence="3">
    <location>
        <begin position="648"/>
        <end position="667"/>
    </location>
</feature>
<gene>
    <name evidence="4" type="ORF">AB675_9994</name>
</gene>
<feature type="transmembrane region" description="Helical" evidence="3">
    <location>
        <begin position="469"/>
        <end position="486"/>
    </location>
</feature>
<feature type="compositionally biased region" description="Basic and acidic residues" evidence="2">
    <location>
        <begin position="748"/>
        <end position="773"/>
    </location>
</feature>
<evidence type="ECO:0000256" key="2">
    <source>
        <dbReference type="SAM" id="MobiDB-lite"/>
    </source>
</evidence>
<feature type="transmembrane region" description="Helical" evidence="3">
    <location>
        <begin position="300"/>
        <end position="318"/>
    </location>
</feature>
<feature type="transmembrane region" description="Helical" evidence="3">
    <location>
        <begin position="588"/>
        <end position="605"/>
    </location>
</feature>
<dbReference type="VEuPathDB" id="FungiDB:AB675_9994"/>
<dbReference type="GeneID" id="28742455"/>
<feature type="region of interest" description="Disordered" evidence="2">
    <location>
        <begin position="1"/>
        <end position="59"/>
    </location>
</feature>
<evidence type="ECO:0000313" key="4">
    <source>
        <dbReference type="EMBL" id="KPI36647.1"/>
    </source>
</evidence>
<dbReference type="AlphaFoldDB" id="A0A0N1H503"/>
<dbReference type="PANTHER" id="PTHR36840:SF1">
    <property type="entry name" value="BLL5714 PROTEIN"/>
    <property type="match status" value="1"/>
</dbReference>
<evidence type="ECO:0000256" key="1">
    <source>
        <dbReference type="SAM" id="Coils"/>
    </source>
</evidence>
<dbReference type="Proteomes" id="UP000038010">
    <property type="component" value="Unassembled WGS sequence"/>
</dbReference>
<dbReference type="EMBL" id="LFJN01000029">
    <property type="protein sequence ID" value="KPI36647.1"/>
    <property type="molecule type" value="Genomic_DNA"/>
</dbReference>
<accession>A0A0N1H503</accession>
<feature type="region of interest" description="Disordered" evidence="2">
    <location>
        <begin position="181"/>
        <end position="205"/>
    </location>
</feature>
<comment type="caution">
    <text evidence="4">The sequence shown here is derived from an EMBL/GenBank/DDBJ whole genome shotgun (WGS) entry which is preliminary data.</text>
</comment>
<dbReference type="STRING" id="1664694.A0A0N1H503"/>
<feature type="coiled-coil region" evidence="1">
    <location>
        <begin position="134"/>
        <end position="161"/>
    </location>
</feature>
<feature type="compositionally biased region" description="Basic and acidic residues" evidence="2">
    <location>
        <begin position="196"/>
        <end position="205"/>
    </location>
</feature>
<dbReference type="RefSeq" id="XP_017996610.1">
    <property type="nucleotide sequence ID" value="XM_018150575.1"/>
</dbReference>